<gene>
    <name evidence="1" type="ORF">S01H4_03274</name>
</gene>
<dbReference type="EMBL" id="BART01000789">
    <property type="protein sequence ID" value="GAG56468.1"/>
    <property type="molecule type" value="Genomic_DNA"/>
</dbReference>
<name>X0Z7Z5_9ZZZZ</name>
<comment type="caution">
    <text evidence="1">The sequence shown here is derived from an EMBL/GenBank/DDBJ whole genome shotgun (WGS) entry which is preliminary data.</text>
</comment>
<evidence type="ECO:0000313" key="1">
    <source>
        <dbReference type="EMBL" id="GAG56468.1"/>
    </source>
</evidence>
<accession>X0Z7Z5</accession>
<dbReference type="AlphaFoldDB" id="X0Z7Z5"/>
<feature type="non-terminal residue" evidence="1">
    <location>
        <position position="1"/>
    </location>
</feature>
<protein>
    <submittedName>
        <fullName evidence="1">Uncharacterized protein</fullName>
    </submittedName>
</protein>
<dbReference type="Gene3D" id="3.90.550.10">
    <property type="entry name" value="Spore Coat Polysaccharide Biosynthesis Protein SpsA, Chain A"/>
    <property type="match status" value="1"/>
</dbReference>
<organism evidence="1">
    <name type="scientific">marine sediment metagenome</name>
    <dbReference type="NCBI Taxonomy" id="412755"/>
    <lineage>
        <taxon>unclassified sequences</taxon>
        <taxon>metagenomes</taxon>
        <taxon>ecological metagenomes</taxon>
    </lineage>
</organism>
<reference evidence="1" key="1">
    <citation type="journal article" date="2014" name="Front. Microbiol.">
        <title>High frequency of phylogenetically diverse reductive dehalogenase-homologous genes in deep subseafloor sedimentary metagenomes.</title>
        <authorList>
            <person name="Kawai M."/>
            <person name="Futagami T."/>
            <person name="Toyoda A."/>
            <person name="Takaki Y."/>
            <person name="Nishi S."/>
            <person name="Hori S."/>
            <person name="Arai W."/>
            <person name="Tsubouchi T."/>
            <person name="Morono Y."/>
            <person name="Uchiyama I."/>
            <person name="Ito T."/>
            <person name="Fujiyama A."/>
            <person name="Inagaki F."/>
            <person name="Takami H."/>
        </authorList>
    </citation>
    <scope>NUCLEOTIDE SEQUENCE</scope>
    <source>
        <strain evidence="1">Expedition CK06-06</strain>
    </source>
</reference>
<proteinExistence type="predicted"/>
<sequence>DCFEPLHAVYSKSIIPVIKEKIEQGTYRIQSIFPKVKVKYITEKEMEKFGNWREFFFNINTPSHLKRARRTVNNG</sequence>
<dbReference type="InterPro" id="IPR029044">
    <property type="entry name" value="Nucleotide-diphossugar_trans"/>
</dbReference>